<dbReference type="GO" id="GO:0015562">
    <property type="term" value="F:efflux transmembrane transporter activity"/>
    <property type="evidence" value="ECO:0007669"/>
    <property type="project" value="InterPro"/>
</dbReference>
<dbReference type="InterPro" id="IPR027463">
    <property type="entry name" value="AcrB_DN_DC_subdom"/>
</dbReference>
<dbReference type="FunFam" id="3.30.70.1430:FF:000002">
    <property type="entry name" value="Efflux pump membrane transporter"/>
    <property type="match status" value="1"/>
</dbReference>
<dbReference type="SUPFAM" id="SSF82714">
    <property type="entry name" value="Multidrug efflux transporter AcrB TolC docking domain, DN and DC subdomains"/>
    <property type="match status" value="2"/>
</dbReference>
<dbReference type="Gene3D" id="3.30.70.1430">
    <property type="entry name" value="Multidrug efflux transporter AcrB pore domain"/>
    <property type="match status" value="2"/>
</dbReference>
<dbReference type="RefSeq" id="WP_090542574.1">
    <property type="nucleotide sequence ID" value="NZ_FNSR01000001.1"/>
</dbReference>
<proteinExistence type="inferred from homology"/>
<dbReference type="Gene3D" id="1.20.1640.10">
    <property type="entry name" value="Multidrug efflux transporter AcrB transmembrane domain"/>
    <property type="match status" value="2"/>
</dbReference>
<dbReference type="Gene3D" id="3.30.70.1440">
    <property type="entry name" value="Multidrug efflux transporter AcrB pore domain"/>
    <property type="match status" value="1"/>
</dbReference>
<dbReference type="SUPFAM" id="SSF82693">
    <property type="entry name" value="Multidrug efflux transporter AcrB pore domain, PN1, PN2, PC1 and PC2 subdomains"/>
    <property type="match status" value="4"/>
</dbReference>
<evidence type="ECO:0000256" key="3">
    <source>
        <dbReference type="ARBA" id="ARBA00022448"/>
    </source>
</evidence>
<comment type="subcellular location">
    <subcellularLocation>
        <location evidence="1 9">Cell inner membrane</location>
        <topology evidence="1 9">Multi-pass membrane protein</topology>
    </subcellularLocation>
</comment>
<feature type="transmembrane region" description="Helical" evidence="9">
    <location>
        <begin position="1002"/>
        <end position="1028"/>
    </location>
</feature>
<evidence type="ECO:0000256" key="4">
    <source>
        <dbReference type="ARBA" id="ARBA00022475"/>
    </source>
</evidence>
<evidence type="ECO:0000256" key="7">
    <source>
        <dbReference type="ARBA" id="ARBA00022989"/>
    </source>
</evidence>
<evidence type="ECO:0000256" key="8">
    <source>
        <dbReference type="ARBA" id="ARBA00023136"/>
    </source>
</evidence>
<keyword evidence="8 9" id="KW-0472">Membrane</keyword>
<dbReference type="NCBIfam" id="NF000282">
    <property type="entry name" value="RND_permease_1"/>
    <property type="match status" value="1"/>
</dbReference>
<dbReference type="GO" id="GO:0005886">
    <property type="term" value="C:plasma membrane"/>
    <property type="evidence" value="ECO:0007669"/>
    <property type="project" value="UniProtKB-SubCell"/>
</dbReference>
<feature type="transmembrane region" description="Helical" evidence="9">
    <location>
        <begin position="874"/>
        <end position="891"/>
    </location>
</feature>
<dbReference type="FunFam" id="3.30.2090.10:FF:000001">
    <property type="entry name" value="Efflux pump membrane transporter"/>
    <property type="match status" value="1"/>
</dbReference>
<evidence type="ECO:0000256" key="2">
    <source>
        <dbReference type="ARBA" id="ARBA00010942"/>
    </source>
</evidence>
<feature type="transmembrane region" description="Helical" evidence="9">
    <location>
        <begin position="924"/>
        <end position="948"/>
    </location>
</feature>
<dbReference type="AlphaFoldDB" id="A0A1H7PR42"/>
<dbReference type="PANTHER" id="PTHR32063">
    <property type="match status" value="1"/>
</dbReference>
<dbReference type="OrthoDB" id="9176627at2"/>
<name>A0A1H7PR42_9BURK</name>
<dbReference type="SUPFAM" id="SSF82866">
    <property type="entry name" value="Multidrug efflux transporter AcrB transmembrane domain"/>
    <property type="match status" value="2"/>
</dbReference>
<sequence>MAKFFIDRPIFAWVIAIILMLAGIASVFTLPVAQYPTIAPPAIQISATYPGASASTVEDTVTQVIEQQMSGLDHLLYLASTSDDSGTATITLTFAAGTNPDIAQVQVQNKLQLATPILPQVVQQLGIKVTKSSSSFLLVMAFVSEDGSMQKYDLTNYVASNIQDPVSRIDGVGTVTLFGSQYAMRIWLDPTRLTNYGLTPVDVTAALTAQNVQVAGGQLGGTPAVPGQALQATITEATLLRTPDEFGNVLLKVNQDGSRVLLRDVARIELGAENYNFDTKYNGQPTAGFGIQLATGANALQTAKLVRAKIDELSKYFPHGLVVKYPYDTTPFVRLSIEEVIKTLLEGIVLVFLVMYLFLQNLRATLIPTIAVPVVLLGTFAIMAAVGFSINTLSMFGLVLAIGLLVDDAIVVVENVERVMAEEGLSPKDATRKAMGQITGALVGVALVLSAVFVPVAFSGGSVGAIYRQFSLTIVAAMVLSVLVALILTPALCATILKPVQKGDHGVKTGFFGWFNRTFERSRDKYHNGVYHVIRRSGRWLIIYIAVIVAVGLLFVRLPKSFLPDEDQGTMFVLVQTPSGSTQETTARTLTNISNYLLNDEKEIVDSVFTVNGFSFAGRGQNSGLVFVRLKDYSERQHANQKVQALVGRVFGHFASYKDAMVIPVNPPSIPELGTASGFDFQLEDRAGLGHEALMAARNQLLGMAAQDPMLALVRPNGLNDTPQFKVNIDREKAEALGVTAAAVDQTFSIAWASQYVNNFLDTDGRIKKVYVQGDAPFRMNESDMHTWYVRNGTGGMVPFSAFATGHWTYGSPKLERYNGISSVEIQGAAAAGKSTGQAMTAMEAIAAKLPAGIGYEWTGLSFQERQSGSQAPILYGISILVVFLCLAALYESWSIPFAVIMVVPLGVLGALLAVTLRGLENDVFFQVGLLTTVGLSAKNAILIVEFARELQQGEGMGPVEAALEAARLRLRPILMTSMAFVLGVLPLAISNGAGSASQHAIGTGVIGGMLTATFLAIFMIPMFFVVIRAKFSGDKEDPAVALGHYEEHHAHDHDDDAGNAGGTGGDGGSGGGNGSGKEGH</sequence>
<feature type="transmembrane region" description="Helical" evidence="9">
    <location>
        <begin position="394"/>
        <end position="413"/>
    </location>
</feature>
<evidence type="ECO:0000256" key="10">
    <source>
        <dbReference type="SAM" id="MobiDB-lite"/>
    </source>
</evidence>
<dbReference type="InterPro" id="IPR001036">
    <property type="entry name" value="Acrflvin-R"/>
</dbReference>
<feature type="region of interest" description="Disordered" evidence="10">
    <location>
        <begin position="1051"/>
        <end position="1081"/>
    </location>
</feature>
<organism evidence="11 12">
    <name type="scientific">Paraburkholderia caballeronis</name>
    <dbReference type="NCBI Taxonomy" id="416943"/>
    <lineage>
        <taxon>Bacteria</taxon>
        <taxon>Pseudomonadati</taxon>
        <taxon>Pseudomonadota</taxon>
        <taxon>Betaproteobacteria</taxon>
        <taxon>Burkholderiales</taxon>
        <taxon>Burkholderiaceae</taxon>
        <taxon>Paraburkholderia</taxon>
    </lineage>
</organism>
<keyword evidence="12" id="KW-1185">Reference proteome</keyword>
<dbReference type="Gene3D" id="3.30.70.1320">
    <property type="entry name" value="Multidrug efflux transporter AcrB pore domain like"/>
    <property type="match status" value="1"/>
</dbReference>
<dbReference type="EMBL" id="FOAJ01000007">
    <property type="protein sequence ID" value="SEL38253.1"/>
    <property type="molecule type" value="Genomic_DNA"/>
</dbReference>
<feature type="compositionally biased region" description="Gly residues" evidence="10">
    <location>
        <begin position="1060"/>
        <end position="1081"/>
    </location>
</feature>
<evidence type="ECO:0000256" key="5">
    <source>
        <dbReference type="ARBA" id="ARBA00022519"/>
    </source>
</evidence>
<protein>
    <recommendedName>
        <fullName evidence="9">Efflux pump membrane transporter</fullName>
    </recommendedName>
</protein>
<comment type="similarity">
    <text evidence="2 9">Belongs to the resistance-nodulation-cell division (RND) (TC 2.A.6) family.</text>
</comment>
<evidence type="ECO:0000313" key="12">
    <source>
        <dbReference type="Proteomes" id="UP000199120"/>
    </source>
</evidence>
<keyword evidence="6 9" id="KW-0812">Transmembrane</keyword>
<dbReference type="Gene3D" id="3.30.2090.10">
    <property type="entry name" value="Multidrug efflux transporter AcrB TolC docking domain, DN and DC subdomains"/>
    <property type="match status" value="2"/>
</dbReference>
<keyword evidence="7 9" id="KW-1133">Transmembrane helix</keyword>
<feature type="transmembrane region" description="Helical" evidence="9">
    <location>
        <begin position="340"/>
        <end position="359"/>
    </location>
</feature>
<feature type="transmembrane region" description="Helical" evidence="9">
    <location>
        <begin position="898"/>
        <end position="918"/>
    </location>
</feature>
<gene>
    <name evidence="11" type="ORF">SAMN05192542_107117</name>
</gene>
<feature type="transmembrane region" description="Helical" evidence="9">
    <location>
        <begin position="366"/>
        <end position="388"/>
    </location>
</feature>
<dbReference type="GO" id="GO:0009636">
    <property type="term" value="P:response to toxic substance"/>
    <property type="evidence" value="ECO:0007669"/>
    <property type="project" value="UniProtKB-ARBA"/>
</dbReference>
<dbReference type="STRING" id="416943.SAMN05445871_0885"/>
<evidence type="ECO:0000256" key="1">
    <source>
        <dbReference type="ARBA" id="ARBA00004429"/>
    </source>
</evidence>
<keyword evidence="3 9" id="KW-0813">Transport</keyword>
<dbReference type="NCBIfam" id="TIGR00915">
    <property type="entry name" value="2A0602"/>
    <property type="match status" value="1"/>
</dbReference>
<feature type="transmembrane region" description="Helical" evidence="9">
    <location>
        <begin position="969"/>
        <end position="990"/>
    </location>
</feature>
<evidence type="ECO:0000256" key="9">
    <source>
        <dbReference type="RuleBase" id="RU364070"/>
    </source>
</evidence>
<dbReference type="FunFam" id="1.20.1640.10:FF:000002">
    <property type="entry name" value="Efflux pump membrane transporter"/>
    <property type="match status" value="1"/>
</dbReference>
<dbReference type="PRINTS" id="PR00702">
    <property type="entry name" value="ACRIFLAVINRP"/>
</dbReference>
<keyword evidence="5 9" id="KW-0997">Cell inner membrane</keyword>
<dbReference type="Pfam" id="PF00873">
    <property type="entry name" value="ACR_tran"/>
    <property type="match status" value="1"/>
</dbReference>
<reference evidence="12" key="1">
    <citation type="submission" date="2016-10" db="EMBL/GenBank/DDBJ databases">
        <authorList>
            <person name="Varghese N."/>
            <person name="Submissions S."/>
        </authorList>
    </citation>
    <scope>NUCLEOTIDE SEQUENCE [LARGE SCALE GENOMIC DNA]</scope>
    <source>
        <strain evidence="12">LMG 26416</strain>
    </source>
</reference>
<dbReference type="FunFam" id="3.30.70.1430:FF:000001">
    <property type="entry name" value="Efflux pump membrane transporter"/>
    <property type="match status" value="1"/>
</dbReference>
<dbReference type="FunFam" id="1.20.1640.10:FF:000001">
    <property type="entry name" value="Efflux pump membrane transporter"/>
    <property type="match status" value="1"/>
</dbReference>
<comment type="caution">
    <text evidence="9">Lacks conserved residue(s) required for the propagation of feature annotation.</text>
</comment>
<evidence type="ECO:0000256" key="6">
    <source>
        <dbReference type="ARBA" id="ARBA00022692"/>
    </source>
</evidence>
<dbReference type="GO" id="GO:0042910">
    <property type="term" value="F:xenobiotic transmembrane transporter activity"/>
    <property type="evidence" value="ECO:0007669"/>
    <property type="project" value="TreeGrafter"/>
</dbReference>
<feature type="transmembrane region" description="Helical" evidence="9">
    <location>
        <begin position="434"/>
        <end position="458"/>
    </location>
</feature>
<evidence type="ECO:0000313" key="11">
    <source>
        <dbReference type="EMBL" id="SEL38253.1"/>
    </source>
</evidence>
<feature type="transmembrane region" description="Helical" evidence="9">
    <location>
        <begin position="541"/>
        <end position="558"/>
    </location>
</feature>
<dbReference type="Proteomes" id="UP000199120">
    <property type="component" value="Unassembled WGS sequence"/>
</dbReference>
<dbReference type="PANTHER" id="PTHR32063:SF13">
    <property type="entry name" value="MULTIDRUG EFFLUX PUMP SUBUNIT ACRB-RELATED"/>
    <property type="match status" value="1"/>
</dbReference>
<feature type="transmembrane region" description="Helical" evidence="9">
    <location>
        <begin position="470"/>
        <end position="497"/>
    </location>
</feature>
<accession>A0A1H7PR42</accession>
<keyword evidence="4" id="KW-1003">Cell membrane</keyword>
<dbReference type="InterPro" id="IPR004764">
    <property type="entry name" value="MdtF-like"/>
</dbReference>